<accession>A0A2M9A359</accession>
<evidence type="ECO:0000313" key="2">
    <source>
        <dbReference type="Proteomes" id="UP000231134"/>
    </source>
</evidence>
<comment type="caution">
    <text evidence="1">The sequence shown here is derived from an EMBL/GenBank/DDBJ whole genome shotgun (WGS) entry which is preliminary data.</text>
</comment>
<reference evidence="1 2" key="1">
    <citation type="submission" date="2017-11" db="EMBL/GenBank/DDBJ databases">
        <title>Animal gut microbial communities from fecal samples from Wisconsin, USA.</title>
        <authorList>
            <person name="Neumann A."/>
        </authorList>
    </citation>
    <scope>NUCLEOTIDE SEQUENCE [LARGE SCALE GENOMIC DNA]</scope>
    <source>
        <strain evidence="1 2">UWS3</strain>
    </source>
</reference>
<organism evidence="1 2">
    <name type="scientific">Hallerella succinigenes</name>
    <dbReference type="NCBI Taxonomy" id="1896222"/>
    <lineage>
        <taxon>Bacteria</taxon>
        <taxon>Pseudomonadati</taxon>
        <taxon>Fibrobacterota</taxon>
        <taxon>Fibrobacteria</taxon>
        <taxon>Fibrobacterales</taxon>
        <taxon>Fibrobacteraceae</taxon>
        <taxon>Hallerella</taxon>
    </lineage>
</organism>
<dbReference type="RefSeq" id="WP_100424285.1">
    <property type="nucleotide sequence ID" value="NZ_JAQXKX010000035.1"/>
</dbReference>
<dbReference type="EMBL" id="PGEX01000001">
    <property type="protein sequence ID" value="PJJ40165.1"/>
    <property type="molecule type" value="Genomic_DNA"/>
</dbReference>
<proteinExistence type="predicted"/>
<sequence length="177" mass="19809">MSNAVYISASLPFLRFGDTPPFSVADLRNRCSSVMSEKELATFDAVVNGEPNDDPFVSAYQAHETQLKNILGHARAASWGPDVRFTERPFPGYDVTFAKMVTDAFAKPDPLEREQDLDRARFWLLDQLAPDEESMAFLYAFAKKLQICERWSRISEEAGNAAVLKVINDNDPASKQG</sequence>
<name>A0A2M9A359_9BACT</name>
<dbReference type="OrthoDB" id="9804840at2"/>
<dbReference type="Proteomes" id="UP000231134">
    <property type="component" value="Unassembled WGS sequence"/>
</dbReference>
<gene>
    <name evidence="1" type="ORF">BGX16_0074</name>
</gene>
<evidence type="ECO:0000313" key="1">
    <source>
        <dbReference type="EMBL" id="PJJ40165.1"/>
    </source>
</evidence>
<evidence type="ECO:0008006" key="3">
    <source>
        <dbReference type="Google" id="ProtNLM"/>
    </source>
</evidence>
<dbReference type="AlphaFoldDB" id="A0A2M9A359"/>
<keyword evidence="2" id="KW-1185">Reference proteome</keyword>
<protein>
    <recommendedName>
        <fullName evidence="3">DUF2764 family protein</fullName>
    </recommendedName>
</protein>